<name>A0A2H6LK05_9NOSO</name>
<comment type="caution">
    <text evidence="2">The sequence shown here is derived from an EMBL/GenBank/DDBJ whole genome shotgun (WGS) entry which is preliminary data.</text>
</comment>
<evidence type="ECO:0000313" key="3">
    <source>
        <dbReference type="Proteomes" id="UP000236527"/>
    </source>
</evidence>
<evidence type="ECO:0000313" key="2">
    <source>
        <dbReference type="EMBL" id="GBE93537.1"/>
    </source>
</evidence>
<dbReference type="EMBL" id="BDGE01000059">
    <property type="protein sequence ID" value="GBE93537.1"/>
    <property type="molecule type" value="Genomic_DNA"/>
</dbReference>
<reference evidence="3" key="1">
    <citation type="journal article" date="2018" name="Genome Announc.">
        <title>Draft Genome Sequence of the Nitrogen-Fixing and Hormogonia-Inducing Cyanobacterium Nostoc cycadae Strain WK-1, Isolated from the Coralloid Roots of Cycas revoluta.</title>
        <authorList>
            <person name="Kanesaki Y."/>
            <person name="Hirose M."/>
            <person name="Hirose Y."/>
            <person name="Fujisawa T."/>
            <person name="Nakamura Y."/>
            <person name="Watanabe S."/>
            <person name="Matsunaga S."/>
            <person name="Uchida H."/>
            <person name="Murakami A."/>
        </authorList>
    </citation>
    <scope>NUCLEOTIDE SEQUENCE [LARGE SCALE GENOMIC DNA]</scope>
    <source>
        <strain evidence="3">WK-1</strain>
    </source>
</reference>
<feature type="transmembrane region" description="Helical" evidence="1">
    <location>
        <begin position="12"/>
        <end position="38"/>
    </location>
</feature>
<keyword evidence="1" id="KW-1133">Transmembrane helix</keyword>
<evidence type="ECO:0000256" key="1">
    <source>
        <dbReference type="SAM" id="Phobius"/>
    </source>
</evidence>
<dbReference type="AlphaFoldDB" id="A0A2H6LK05"/>
<keyword evidence="3" id="KW-1185">Reference proteome</keyword>
<proteinExistence type="predicted"/>
<organism evidence="2 3">
    <name type="scientific">Nostoc cycadae WK-1</name>
    <dbReference type="NCBI Taxonomy" id="1861711"/>
    <lineage>
        <taxon>Bacteria</taxon>
        <taxon>Bacillati</taxon>
        <taxon>Cyanobacteriota</taxon>
        <taxon>Cyanophyceae</taxon>
        <taxon>Nostocales</taxon>
        <taxon>Nostocaceae</taxon>
        <taxon>Nostoc</taxon>
    </lineage>
</organism>
<accession>A0A2H6LK05</accession>
<gene>
    <name evidence="2" type="ORF">NCWK1_3300</name>
</gene>
<keyword evidence="1" id="KW-0472">Membrane</keyword>
<protein>
    <submittedName>
        <fullName evidence="2">Transcription factor MBF1</fullName>
    </submittedName>
</protein>
<keyword evidence="1" id="KW-0812">Transmembrane</keyword>
<sequence length="103" mass="10647">MNIVVNGVVNIVVNGVVVGAVVVVLVDVVVGAVVVVLVDVVVGEEVELEPVGAAIAGVGTIIDLMAGNKEPMAKPPTKLTFLSTWRREVWGLFRGSVTAASNR</sequence>
<dbReference type="Proteomes" id="UP000236527">
    <property type="component" value="Unassembled WGS sequence"/>
</dbReference>